<protein>
    <recommendedName>
        <fullName evidence="1">DUF6950 domain-containing protein</fullName>
    </recommendedName>
</protein>
<evidence type="ECO:0000313" key="3">
    <source>
        <dbReference type="Proteomes" id="UP000332515"/>
    </source>
</evidence>
<evidence type="ECO:0000313" key="2">
    <source>
        <dbReference type="EMBL" id="MQT13635.1"/>
    </source>
</evidence>
<dbReference type="RefSeq" id="WP_153482611.1">
    <property type="nucleotide sequence ID" value="NZ_VWNA01000001.1"/>
</dbReference>
<gene>
    <name evidence="2" type="ORF">F0357_13495</name>
</gene>
<organism evidence="2 3">
    <name type="scientific">Segnochrobactrum spirostomi</name>
    <dbReference type="NCBI Taxonomy" id="2608987"/>
    <lineage>
        <taxon>Bacteria</taxon>
        <taxon>Pseudomonadati</taxon>
        <taxon>Pseudomonadota</taxon>
        <taxon>Alphaproteobacteria</taxon>
        <taxon>Hyphomicrobiales</taxon>
        <taxon>Segnochrobactraceae</taxon>
        <taxon>Segnochrobactrum</taxon>
    </lineage>
</organism>
<keyword evidence="3" id="KW-1185">Reference proteome</keyword>
<dbReference type="AlphaFoldDB" id="A0A6A7Y4I0"/>
<feature type="domain" description="DUF6950" evidence="1">
    <location>
        <begin position="16"/>
        <end position="135"/>
    </location>
</feature>
<reference evidence="2 3" key="1">
    <citation type="submission" date="2019-09" db="EMBL/GenBank/DDBJ databases">
        <title>Segnochrobactrum spirostomi gen. nov., sp. nov., isolated from the ciliate Spirostomum cf. yagiui and description of a novel family, Segnochrobactraceae fam. nov. within the order Rhizobiales of the class Alphaproteobacteria.</title>
        <authorList>
            <person name="Akter S."/>
            <person name="Shazib S.U.A."/>
            <person name="Shin M.K."/>
        </authorList>
    </citation>
    <scope>NUCLEOTIDE SEQUENCE [LARGE SCALE GENOMIC DNA]</scope>
    <source>
        <strain evidence="2 3">Sp-1</strain>
    </source>
</reference>
<accession>A0A6A7Y4I0</accession>
<dbReference type="EMBL" id="VWNA01000001">
    <property type="protein sequence ID" value="MQT13635.1"/>
    <property type="molecule type" value="Genomic_DNA"/>
</dbReference>
<dbReference type="Pfam" id="PF22262">
    <property type="entry name" value="DUF6950"/>
    <property type="match status" value="1"/>
</dbReference>
<proteinExistence type="predicted"/>
<evidence type="ECO:0000259" key="1">
    <source>
        <dbReference type="Pfam" id="PF22262"/>
    </source>
</evidence>
<sequence>MTGFVHVGKILGECFLREFRTPFAWGVADCVTWAADCALALTGVDPIADIRGTYTTERGAQRILVKRGWGDVAGLAASIYDEIPVAMAHAGDWTAIRRDDGVIVLGVSFGAWIIARGPDGLGRLDLTAAMRAFRVGVPAAAASSASEAA</sequence>
<comment type="caution">
    <text evidence="2">The sequence shown here is derived from an EMBL/GenBank/DDBJ whole genome shotgun (WGS) entry which is preliminary data.</text>
</comment>
<dbReference type="Proteomes" id="UP000332515">
    <property type="component" value="Unassembled WGS sequence"/>
</dbReference>
<dbReference type="InterPro" id="IPR053802">
    <property type="entry name" value="DUF6950"/>
</dbReference>
<name>A0A6A7Y4I0_9HYPH</name>